<keyword evidence="5 8" id="KW-0378">Hydrolase</keyword>
<organism evidence="12 13">
    <name type="scientific">Halobacillus salinus</name>
    <dbReference type="NCBI Taxonomy" id="192814"/>
    <lineage>
        <taxon>Bacteria</taxon>
        <taxon>Bacillati</taxon>
        <taxon>Bacillota</taxon>
        <taxon>Bacilli</taxon>
        <taxon>Bacillales</taxon>
        <taxon>Bacillaceae</taxon>
        <taxon>Halobacillus</taxon>
    </lineage>
</organism>
<dbReference type="InterPro" id="IPR018053">
    <property type="entry name" value="Glyco_hydro_32_AS"/>
</dbReference>
<sequence length="484" mass="55697">MSERNQELLQLAAEEVEQHKETVEADPYRLSYHLMPPVGLLNDPNGFVQWGDTYHIFYQWMPFDTGHGAKFWGHYTTKDFVHYTHEKPALTPSDWFDKNGVYSGSAIVHEDKLHLFYTGNVKDENGNRETYQCLAVSEDGIHFEKKGVVAELPDGYTAHFRDPKVWSHDDRFYMVIGAQSEDEQGKAVLFRSDDLLEWTFLGPIAGSKENGMGSFGYMWECPDLFELDGTDVLIVSPQGLEADGMKYANVYQSGYFTGQLDYDKPYLDHGTFTELDLGFEFYAPQTTVDDKGRRILIGWMGVPDQYEQAHPTVENEWIHCLTLPRQLTWDGEQIIQQPLEELKEMRGPVLLHSSITIENDQKAIRGIQGKAIELNIDLETTGEQFSIELFQYASLSYKDGVMTLSRPHLEDKSKTEFRRTELRSELKNIHMFLDHSTLEIFVNNGEEVFTSRIYPQPEEEHILFTSLGSTTFSVEQWKLSGFEV</sequence>
<dbReference type="Gene3D" id="2.60.120.560">
    <property type="entry name" value="Exo-inulinase, domain 1"/>
    <property type="match status" value="1"/>
</dbReference>
<evidence type="ECO:0000313" key="13">
    <source>
        <dbReference type="Proteomes" id="UP000297982"/>
    </source>
</evidence>
<dbReference type="InterPro" id="IPR051214">
    <property type="entry name" value="GH32_Enzymes"/>
</dbReference>
<evidence type="ECO:0000256" key="7">
    <source>
        <dbReference type="ARBA" id="ARBA00033367"/>
    </source>
</evidence>
<evidence type="ECO:0000259" key="11">
    <source>
        <dbReference type="Pfam" id="PF08244"/>
    </source>
</evidence>
<comment type="pathway">
    <text evidence="1 9">Glycan biosynthesis; sucrose metabolism.</text>
</comment>
<comment type="catalytic activity">
    <reaction evidence="8">
        <text>Hydrolysis of terminal non-reducing beta-D-fructofuranoside residues in beta-D-fructofuranosides.</text>
        <dbReference type="EC" id="3.2.1.26"/>
    </reaction>
</comment>
<comment type="caution">
    <text evidence="12">The sequence shown here is derived from an EMBL/GenBank/DDBJ whole genome shotgun (WGS) entry which is preliminary data.</text>
</comment>
<dbReference type="UniPathway" id="UPA00238"/>
<keyword evidence="13" id="KW-1185">Reference proteome</keyword>
<keyword evidence="9" id="KW-0963">Cytoplasm</keyword>
<dbReference type="InterPro" id="IPR013148">
    <property type="entry name" value="Glyco_hydro_32_N"/>
</dbReference>
<reference evidence="12 13" key="1">
    <citation type="journal article" date="2003" name="Int. J. Syst. Evol. Microbiol.">
        <title>Halobacillus salinus sp. nov., isolated from a salt lake on the coast of the East Sea in Korea.</title>
        <authorList>
            <person name="Yoon J.H."/>
            <person name="Kang K.H."/>
            <person name="Park Y.H."/>
        </authorList>
    </citation>
    <scope>NUCLEOTIDE SEQUENCE [LARGE SCALE GENOMIC DNA]</scope>
    <source>
        <strain evidence="12 13">HSL-3</strain>
    </source>
</reference>
<keyword evidence="9" id="KW-0119">Carbohydrate metabolism</keyword>
<dbReference type="InterPro" id="IPR013320">
    <property type="entry name" value="ConA-like_dom_sf"/>
</dbReference>
<dbReference type="Pfam" id="PF00251">
    <property type="entry name" value="Glyco_hydro_32N"/>
    <property type="match status" value="1"/>
</dbReference>
<evidence type="ECO:0000313" key="12">
    <source>
        <dbReference type="EMBL" id="TGB02701.1"/>
    </source>
</evidence>
<dbReference type="PROSITE" id="PS00609">
    <property type="entry name" value="GLYCOSYL_HYDROL_F32"/>
    <property type="match status" value="1"/>
</dbReference>
<dbReference type="Pfam" id="PF08244">
    <property type="entry name" value="Glyco_hydro_32C"/>
    <property type="match status" value="1"/>
</dbReference>
<dbReference type="PANTHER" id="PTHR43101:SF1">
    <property type="entry name" value="BETA-FRUCTOSIDASE"/>
    <property type="match status" value="1"/>
</dbReference>
<dbReference type="GO" id="GO:0005737">
    <property type="term" value="C:cytoplasm"/>
    <property type="evidence" value="ECO:0007669"/>
    <property type="project" value="UniProtKB-SubCell"/>
</dbReference>
<dbReference type="InterPro" id="IPR006232">
    <property type="entry name" value="Suc6P_hydrolase"/>
</dbReference>
<dbReference type="PANTHER" id="PTHR43101">
    <property type="entry name" value="BETA-FRUCTOSIDASE"/>
    <property type="match status" value="1"/>
</dbReference>
<feature type="domain" description="Glycosyl hydrolase family 32 N-terminal" evidence="10">
    <location>
        <begin position="33"/>
        <end position="338"/>
    </location>
</feature>
<evidence type="ECO:0000256" key="4">
    <source>
        <dbReference type="ARBA" id="ARBA00019623"/>
    </source>
</evidence>
<evidence type="ECO:0000256" key="9">
    <source>
        <dbReference type="RuleBase" id="RU365015"/>
    </source>
</evidence>
<dbReference type="InterPro" id="IPR023296">
    <property type="entry name" value="Glyco_hydro_beta-prop_sf"/>
</dbReference>
<evidence type="ECO:0000259" key="10">
    <source>
        <dbReference type="Pfam" id="PF00251"/>
    </source>
</evidence>
<accession>A0A4Z0H1F4</accession>
<evidence type="ECO:0000256" key="6">
    <source>
        <dbReference type="ARBA" id="ARBA00023295"/>
    </source>
</evidence>
<dbReference type="SUPFAM" id="SSF75005">
    <property type="entry name" value="Arabinanase/levansucrase/invertase"/>
    <property type="match status" value="1"/>
</dbReference>
<name>A0A4Z0H1F4_9BACI</name>
<dbReference type="RefSeq" id="WP_135327665.1">
    <property type="nucleotide sequence ID" value="NZ_SRJC01000002.1"/>
</dbReference>
<dbReference type="Proteomes" id="UP000297982">
    <property type="component" value="Unassembled WGS sequence"/>
</dbReference>
<evidence type="ECO:0000256" key="3">
    <source>
        <dbReference type="ARBA" id="ARBA00012758"/>
    </source>
</evidence>
<comment type="subcellular location">
    <subcellularLocation>
        <location evidence="9">Cytoplasm</location>
    </subcellularLocation>
</comment>
<dbReference type="STRING" id="192814.GCA_900166575_02966"/>
<dbReference type="NCBIfam" id="TIGR01322">
    <property type="entry name" value="scrB_fam"/>
    <property type="match status" value="1"/>
</dbReference>
<keyword evidence="6 8" id="KW-0326">Glycosidase</keyword>
<evidence type="ECO:0000256" key="2">
    <source>
        <dbReference type="ARBA" id="ARBA00009902"/>
    </source>
</evidence>
<dbReference type="SMART" id="SM00640">
    <property type="entry name" value="Glyco_32"/>
    <property type="match status" value="1"/>
</dbReference>
<dbReference type="Gene3D" id="2.115.10.20">
    <property type="entry name" value="Glycosyl hydrolase domain, family 43"/>
    <property type="match status" value="1"/>
</dbReference>
<comment type="similarity">
    <text evidence="2 8">Belongs to the glycosyl hydrolase 32 family.</text>
</comment>
<gene>
    <name evidence="12" type="ORF">E4663_11105</name>
</gene>
<evidence type="ECO:0000256" key="1">
    <source>
        <dbReference type="ARBA" id="ARBA00004914"/>
    </source>
</evidence>
<dbReference type="AlphaFoldDB" id="A0A4Z0H1F4"/>
<protein>
    <recommendedName>
        <fullName evidence="4 8">Sucrose-6-phosphate hydrolase</fullName>
        <ecNumber evidence="3 8">3.2.1.26</ecNumber>
    </recommendedName>
    <alternativeName>
        <fullName evidence="7 9">Invertase</fullName>
    </alternativeName>
</protein>
<dbReference type="SUPFAM" id="SSF49899">
    <property type="entry name" value="Concanavalin A-like lectins/glucanases"/>
    <property type="match status" value="1"/>
</dbReference>
<evidence type="ECO:0000256" key="8">
    <source>
        <dbReference type="RuleBase" id="RU362110"/>
    </source>
</evidence>
<evidence type="ECO:0000256" key="5">
    <source>
        <dbReference type="ARBA" id="ARBA00022801"/>
    </source>
</evidence>
<dbReference type="CDD" id="cd18623">
    <property type="entry name" value="GH32_ScrB-like"/>
    <property type="match status" value="1"/>
</dbReference>
<comment type="function">
    <text evidence="9">Enables the bacterium to metabolize sucrose as a sole carbon source.</text>
</comment>
<dbReference type="EC" id="3.2.1.26" evidence="3 8"/>
<dbReference type="InterPro" id="IPR013189">
    <property type="entry name" value="Glyco_hydro_32_C"/>
</dbReference>
<feature type="domain" description="Glycosyl hydrolase family 32 C-terminal" evidence="11">
    <location>
        <begin position="342"/>
        <end position="477"/>
    </location>
</feature>
<dbReference type="EMBL" id="SRJC01000002">
    <property type="protein sequence ID" value="TGB02701.1"/>
    <property type="molecule type" value="Genomic_DNA"/>
</dbReference>
<dbReference type="GO" id="GO:0005985">
    <property type="term" value="P:sucrose metabolic process"/>
    <property type="evidence" value="ECO:0007669"/>
    <property type="project" value="UniProtKB-UniPathway"/>
</dbReference>
<dbReference type="InterPro" id="IPR001362">
    <property type="entry name" value="Glyco_hydro_32"/>
</dbReference>
<dbReference type="GO" id="GO:0004564">
    <property type="term" value="F:beta-fructofuranosidase activity"/>
    <property type="evidence" value="ECO:0007669"/>
    <property type="project" value="UniProtKB-EC"/>
</dbReference>
<proteinExistence type="inferred from homology"/>